<dbReference type="AlphaFoldDB" id="A0A382YNG6"/>
<proteinExistence type="predicted"/>
<reference evidence="1" key="1">
    <citation type="submission" date="2018-05" db="EMBL/GenBank/DDBJ databases">
        <authorList>
            <person name="Lanie J.A."/>
            <person name="Ng W.-L."/>
            <person name="Kazmierczak K.M."/>
            <person name="Andrzejewski T.M."/>
            <person name="Davidsen T.M."/>
            <person name="Wayne K.J."/>
            <person name="Tettelin H."/>
            <person name="Glass J.I."/>
            <person name="Rusch D."/>
            <person name="Podicherti R."/>
            <person name="Tsui H.-C.T."/>
            <person name="Winkler M.E."/>
        </authorList>
    </citation>
    <scope>NUCLEOTIDE SEQUENCE</scope>
</reference>
<name>A0A382YNG6_9ZZZZ</name>
<protein>
    <submittedName>
        <fullName evidence="1">Uncharacterized protein</fullName>
    </submittedName>
</protein>
<feature type="non-terminal residue" evidence="1">
    <location>
        <position position="1"/>
    </location>
</feature>
<gene>
    <name evidence="1" type="ORF">METZ01_LOCUS437710</name>
</gene>
<dbReference type="EMBL" id="UINC01177294">
    <property type="protein sequence ID" value="SVD84856.1"/>
    <property type="molecule type" value="Genomic_DNA"/>
</dbReference>
<sequence>YNLPALRQAIEDDLPPAAHGLFATWRELMLIKERIRTNPDFEVEFDLPNAIVKN</sequence>
<accession>A0A382YNG6</accession>
<organism evidence="1">
    <name type="scientific">marine metagenome</name>
    <dbReference type="NCBI Taxonomy" id="408172"/>
    <lineage>
        <taxon>unclassified sequences</taxon>
        <taxon>metagenomes</taxon>
        <taxon>ecological metagenomes</taxon>
    </lineage>
</organism>
<evidence type="ECO:0000313" key="1">
    <source>
        <dbReference type="EMBL" id="SVD84856.1"/>
    </source>
</evidence>